<feature type="chain" id="PRO_5046045873" description="Tissue inhibitor of metalloproteinase" evidence="4">
    <location>
        <begin position="32"/>
        <end position="159"/>
    </location>
</feature>
<sequence>MARSRLLAHAAGALVTTAVLLTAVFTGPAGACSCVPSTEGERFHRATHVFTGTVVASAVEENDPSTVGDDRYRYRVQVGVEHKGDVPPMVDVLTSIHGGTCGITLSANAEYLVFASGDSADARVETGYCGGTRLASGGPPVTTLPTGSTTTTPCATPVP</sequence>
<dbReference type="SUPFAM" id="SSF50242">
    <property type="entry name" value="TIMP-like"/>
    <property type="match status" value="1"/>
</dbReference>
<reference evidence="6" key="1">
    <citation type="journal article" date="2019" name="Int. J. Syst. Evol. Microbiol.">
        <title>The Global Catalogue of Microorganisms (GCM) 10K type strain sequencing project: providing services to taxonomists for standard genome sequencing and annotation.</title>
        <authorList>
            <consortium name="The Broad Institute Genomics Platform"/>
            <consortium name="The Broad Institute Genome Sequencing Center for Infectious Disease"/>
            <person name="Wu L."/>
            <person name="Ma J."/>
        </authorList>
    </citation>
    <scope>NUCLEOTIDE SEQUENCE [LARGE SCALE GENOMIC DNA]</scope>
    <source>
        <strain evidence="6">KCTC 12848</strain>
    </source>
</reference>
<gene>
    <name evidence="5" type="ORF">ACFPFM_03610</name>
</gene>
<evidence type="ECO:0000313" key="5">
    <source>
        <dbReference type="EMBL" id="MFC5052838.1"/>
    </source>
</evidence>
<evidence type="ECO:0000256" key="4">
    <source>
        <dbReference type="SAM" id="SignalP"/>
    </source>
</evidence>
<accession>A0ABV9XR05</accession>
<keyword evidence="6" id="KW-1185">Reference proteome</keyword>
<dbReference type="RefSeq" id="WP_344037863.1">
    <property type="nucleotide sequence ID" value="NZ_BAAAKE010000009.1"/>
</dbReference>
<feature type="compositionally biased region" description="Low complexity" evidence="3">
    <location>
        <begin position="139"/>
        <end position="159"/>
    </location>
</feature>
<proteinExistence type="predicted"/>
<dbReference type="InterPro" id="IPR008993">
    <property type="entry name" value="TIMP-like_OB-fold"/>
</dbReference>
<comment type="subcellular location">
    <subcellularLocation>
        <location evidence="1">Secreted</location>
    </subcellularLocation>
</comment>
<dbReference type="Pfam" id="PF00965">
    <property type="entry name" value="TIMP"/>
    <property type="match status" value="1"/>
</dbReference>
<organism evidence="5 6">
    <name type="scientific">Saccharothrix xinjiangensis</name>
    <dbReference type="NCBI Taxonomy" id="204798"/>
    <lineage>
        <taxon>Bacteria</taxon>
        <taxon>Bacillati</taxon>
        <taxon>Actinomycetota</taxon>
        <taxon>Actinomycetes</taxon>
        <taxon>Pseudonocardiales</taxon>
        <taxon>Pseudonocardiaceae</taxon>
        <taxon>Saccharothrix</taxon>
    </lineage>
</organism>
<evidence type="ECO:0000256" key="1">
    <source>
        <dbReference type="ARBA" id="ARBA00004613"/>
    </source>
</evidence>
<evidence type="ECO:0008006" key="7">
    <source>
        <dbReference type="Google" id="ProtNLM"/>
    </source>
</evidence>
<keyword evidence="4" id="KW-0732">Signal</keyword>
<comment type="caution">
    <text evidence="5">The sequence shown here is derived from an EMBL/GenBank/DDBJ whole genome shotgun (WGS) entry which is preliminary data.</text>
</comment>
<protein>
    <recommendedName>
        <fullName evidence="7">Tissue inhibitor of metalloproteinase</fullName>
    </recommendedName>
</protein>
<dbReference type="PROSITE" id="PS51257">
    <property type="entry name" value="PROKAR_LIPOPROTEIN"/>
    <property type="match status" value="1"/>
</dbReference>
<evidence type="ECO:0000313" key="6">
    <source>
        <dbReference type="Proteomes" id="UP001595833"/>
    </source>
</evidence>
<feature type="signal peptide" evidence="4">
    <location>
        <begin position="1"/>
        <end position="31"/>
    </location>
</feature>
<dbReference type="InterPro" id="IPR001820">
    <property type="entry name" value="TIMP"/>
</dbReference>
<dbReference type="EMBL" id="JBHSJB010000004">
    <property type="protein sequence ID" value="MFC5052838.1"/>
    <property type="molecule type" value="Genomic_DNA"/>
</dbReference>
<keyword evidence="2" id="KW-0964">Secreted</keyword>
<dbReference type="Proteomes" id="UP001595833">
    <property type="component" value="Unassembled WGS sequence"/>
</dbReference>
<name>A0ABV9XR05_9PSEU</name>
<evidence type="ECO:0000256" key="2">
    <source>
        <dbReference type="ARBA" id="ARBA00022525"/>
    </source>
</evidence>
<evidence type="ECO:0000256" key="3">
    <source>
        <dbReference type="SAM" id="MobiDB-lite"/>
    </source>
</evidence>
<dbReference type="Gene3D" id="2.40.50.120">
    <property type="match status" value="1"/>
</dbReference>
<feature type="region of interest" description="Disordered" evidence="3">
    <location>
        <begin position="137"/>
        <end position="159"/>
    </location>
</feature>